<keyword evidence="4" id="KW-1185">Reference proteome</keyword>
<evidence type="ECO:0000259" key="2">
    <source>
        <dbReference type="Pfam" id="PF13590"/>
    </source>
</evidence>
<dbReference type="RefSeq" id="WP_169532809.1">
    <property type="nucleotide sequence ID" value="NZ_JABBGH010000003.1"/>
</dbReference>
<reference evidence="3 4" key="1">
    <citation type="submission" date="2020-04" db="EMBL/GenBank/DDBJ databases">
        <title>Hymenobacter polaris sp. nov., isolated from Arctic soil.</title>
        <authorList>
            <person name="Dahal R.H."/>
        </authorList>
    </citation>
    <scope>NUCLEOTIDE SEQUENCE [LARGE SCALE GENOMIC DNA]</scope>
    <source>
        <strain evidence="3 4">RP-2-7</strain>
    </source>
</reference>
<feature type="chain" id="PRO_5031451545" evidence="1">
    <location>
        <begin position="23"/>
        <end position="193"/>
    </location>
</feature>
<dbReference type="Pfam" id="PF13590">
    <property type="entry name" value="DUF4136"/>
    <property type="match status" value="1"/>
</dbReference>
<evidence type="ECO:0000313" key="3">
    <source>
        <dbReference type="EMBL" id="NML67124.1"/>
    </source>
</evidence>
<evidence type="ECO:0000313" key="4">
    <source>
        <dbReference type="Proteomes" id="UP000559626"/>
    </source>
</evidence>
<dbReference type="PROSITE" id="PS51257">
    <property type="entry name" value="PROKAR_LIPOPROTEIN"/>
    <property type="match status" value="1"/>
</dbReference>
<comment type="caution">
    <text evidence="3">The sequence shown here is derived from an EMBL/GenBank/DDBJ whole genome shotgun (WGS) entry which is preliminary data.</text>
</comment>
<dbReference type="Proteomes" id="UP000559626">
    <property type="component" value="Unassembled WGS sequence"/>
</dbReference>
<dbReference type="InterPro" id="IPR025411">
    <property type="entry name" value="DUF4136"/>
</dbReference>
<evidence type="ECO:0000256" key="1">
    <source>
        <dbReference type="SAM" id="SignalP"/>
    </source>
</evidence>
<keyword evidence="1" id="KW-0732">Signal</keyword>
<protein>
    <submittedName>
        <fullName evidence="3">DUF4136 domain-containing protein</fullName>
    </submittedName>
</protein>
<gene>
    <name evidence="3" type="ORF">HHL22_18115</name>
</gene>
<organism evidence="3 4">
    <name type="scientific">Hymenobacter polaris</name>
    <dbReference type="NCBI Taxonomy" id="2682546"/>
    <lineage>
        <taxon>Bacteria</taxon>
        <taxon>Pseudomonadati</taxon>
        <taxon>Bacteroidota</taxon>
        <taxon>Cytophagia</taxon>
        <taxon>Cytophagales</taxon>
        <taxon>Hymenobacteraceae</taxon>
        <taxon>Hymenobacter</taxon>
    </lineage>
</organism>
<accession>A0A7Y0FP80</accession>
<feature type="signal peptide" evidence="1">
    <location>
        <begin position="1"/>
        <end position="22"/>
    </location>
</feature>
<feature type="domain" description="DUF4136" evidence="2">
    <location>
        <begin position="29"/>
        <end position="183"/>
    </location>
</feature>
<name>A0A7Y0FP80_9BACT</name>
<dbReference type="EMBL" id="JABBGH010000003">
    <property type="protein sequence ID" value="NML67124.1"/>
    <property type="molecule type" value="Genomic_DNA"/>
</dbReference>
<dbReference type="Gene3D" id="3.30.160.670">
    <property type="match status" value="1"/>
</dbReference>
<dbReference type="AlphaFoldDB" id="A0A7Y0FP80"/>
<sequence length="193" mass="21242">MPTRFSPYLLLLAFGLGLGACSSSENYTRTDSRPGLDLSRYHTYNFMDAVARNDSAFQSSGSNIFDLKRSVTRQMELRGFRLAPNPDLWVNIGMTNEQRTQTRETNLVSDPAPAYIGQRNYHWHATNVPVGTYQQGTATIDLVDAARKELLWQGVTTSILSNNPSRASKSIDKGVAEVFAKLPVASGPVPSGQ</sequence>
<proteinExistence type="predicted"/>